<feature type="region of interest" description="Disordered" evidence="6">
    <location>
        <begin position="146"/>
        <end position="177"/>
    </location>
</feature>
<organism evidence="8 9">
    <name type="scientific">Dendrothele bispora (strain CBS 962.96)</name>
    <dbReference type="NCBI Taxonomy" id="1314807"/>
    <lineage>
        <taxon>Eukaryota</taxon>
        <taxon>Fungi</taxon>
        <taxon>Dikarya</taxon>
        <taxon>Basidiomycota</taxon>
        <taxon>Agaricomycotina</taxon>
        <taxon>Agaricomycetes</taxon>
        <taxon>Agaricomycetidae</taxon>
        <taxon>Agaricales</taxon>
        <taxon>Agaricales incertae sedis</taxon>
        <taxon>Dendrothele</taxon>
    </lineage>
</organism>
<keyword evidence="4" id="KW-0862">Zinc</keyword>
<dbReference type="AlphaFoldDB" id="A0A4S8LGH2"/>
<evidence type="ECO:0000256" key="3">
    <source>
        <dbReference type="ARBA" id="ARBA00022771"/>
    </source>
</evidence>
<accession>A0A4S8LGH2</accession>
<dbReference type="OrthoDB" id="6077919at2759"/>
<protein>
    <recommendedName>
        <fullName evidence="7">C2H2-type domain-containing protein</fullName>
    </recommendedName>
</protein>
<dbReference type="InterPro" id="IPR013087">
    <property type="entry name" value="Znf_C2H2_type"/>
</dbReference>
<dbReference type="EMBL" id="ML179422">
    <property type="protein sequence ID" value="THU88094.1"/>
    <property type="molecule type" value="Genomic_DNA"/>
</dbReference>
<name>A0A4S8LGH2_DENBC</name>
<evidence type="ECO:0000256" key="2">
    <source>
        <dbReference type="ARBA" id="ARBA00022737"/>
    </source>
</evidence>
<feature type="compositionally biased region" description="Low complexity" evidence="6">
    <location>
        <begin position="158"/>
        <end position="173"/>
    </location>
</feature>
<feature type="compositionally biased region" description="Polar residues" evidence="6">
    <location>
        <begin position="9"/>
        <end position="19"/>
    </location>
</feature>
<dbReference type="InterPro" id="IPR036236">
    <property type="entry name" value="Znf_C2H2_sf"/>
</dbReference>
<dbReference type="GO" id="GO:0000978">
    <property type="term" value="F:RNA polymerase II cis-regulatory region sequence-specific DNA binding"/>
    <property type="evidence" value="ECO:0007669"/>
    <property type="project" value="TreeGrafter"/>
</dbReference>
<evidence type="ECO:0000256" key="1">
    <source>
        <dbReference type="ARBA" id="ARBA00022723"/>
    </source>
</evidence>
<keyword evidence="9" id="KW-1185">Reference proteome</keyword>
<keyword evidence="2" id="KW-0677">Repeat</keyword>
<evidence type="ECO:0000313" key="8">
    <source>
        <dbReference type="EMBL" id="THU88094.1"/>
    </source>
</evidence>
<gene>
    <name evidence="8" type="ORF">K435DRAFT_762089</name>
</gene>
<reference evidence="8 9" key="1">
    <citation type="journal article" date="2019" name="Nat. Ecol. Evol.">
        <title>Megaphylogeny resolves global patterns of mushroom evolution.</title>
        <authorList>
            <person name="Varga T."/>
            <person name="Krizsan K."/>
            <person name="Foldi C."/>
            <person name="Dima B."/>
            <person name="Sanchez-Garcia M."/>
            <person name="Sanchez-Ramirez S."/>
            <person name="Szollosi G.J."/>
            <person name="Szarkandi J.G."/>
            <person name="Papp V."/>
            <person name="Albert L."/>
            <person name="Andreopoulos W."/>
            <person name="Angelini C."/>
            <person name="Antonin V."/>
            <person name="Barry K.W."/>
            <person name="Bougher N.L."/>
            <person name="Buchanan P."/>
            <person name="Buyck B."/>
            <person name="Bense V."/>
            <person name="Catcheside P."/>
            <person name="Chovatia M."/>
            <person name="Cooper J."/>
            <person name="Damon W."/>
            <person name="Desjardin D."/>
            <person name="Finy P."/>
            <person name="Geml J."/>
            <person name="Haridas S."/>
            <person name="Hughes K."/>
            <person name="Justo A."/>
            <person name="Karasinski D."/>
            <person name="Kautmanova I."/>
            <person name="Kiss B."/>
            <person name="Kocsube S."/>
            <person name="Kotiranta H."/>
            <person name="LaButti K.M."/>
            <person name="Lechner B.E."/>
            <person name="Liimatainen K."/>
            <person name="Lipzen A."/>
            <person name="Lukacs Z."/>
            <person name="Mihaltcheva S."/>
            <person name="Morgado L.N."/>
            <person name="Niskanen T."/>
            <person name="Noordeloos M.E."/>
            <person name="Ohm R.A."/>
            <person name="Ortiz-Santana B."/>
            <person name="Ovrebo C."/>
            <person name="Racz N."/>
            <person name="Riley R."/>
            <person name="Savchenko A."/>
            <person name="Shiryaev A."/>
            <person name="Soop K."/>
            <person name="Spirin V."/>
            <person name="Szebenyi C."/>
            <person name="Tomsovsky M."/>
            <person name="Tulloss R.E."/>
            <person name="Uehling J."/>
            <person name="Grigoriev I.V."/>
            <person name="Vagvolgyi C."/>
            <person name="Papp T."/>
            <person name="Martin F.M."/>
            <person name="Miettinen O."/>
            <person name="Hibbett D.S."/>
            <person name="Nagy L.G."/>
        </authorList>
    </citation>
    <scope>NUCLEOTIDE SEQUENCE [LARGE SCALE GENOMIC DNA]</scope>
    <source>
        <strain evidence="8 9">CBS 962.96</strain>
    </source>
</reference>
<dbReference type="GO" id="GO:0000785">
    <property type="term" value="C:chromatin"/>
    <property type="evidence" value="ECO:0007669"/>
    <property type="project" value="TreeGrafter"/>
</dbReference>
<evidence type="ECO:0000256" key="4">
    <source>
        <dbReference type="ARBA" id="ARBA00022833"/>
    </source>
</evidence>
<feature type="domain" description="C2H2-type" evidence="7">
    <location>
        <begin position="56"/>
        <end position="83"/>
    </location>
</feature>
<keyword evidence="3 5" id="KW-0863">Zinc-finger</keyword>
<feature type="domain" description="C2H2-type" evidence="7">
    <location>
        <begin position="84"/>
        <end position="119"/>
    </location>
</feature>
<dbReference type="PROSITE" id="PS50157">
    <property type="entry name" value="ZINC_FINGER_C2H2_2"/>
    <property type="match status" value="2"/>
</dbReference>
<dbReference type="SMART" id="SM00355">
    <property type="entry name" value="ZnF_C2H2"/>
    <property type="match status" value="2"/>
</dbReference>
<dbReference type="GO" id="GO:0008270">
    <property type="term" value="F:zinc ion binding"/>
    <property type="evidence" value="ECO:0007669"/>
    <property type="project" value="UniProtKB-KW"/>
</dbReference>
<dbReference type="PROSITE" id="PS00028">
    <property type="entry name" value="ZINC_FINGER_C2H2_1"/>
    <property type="match status" value="2"/>
</dbReference>
<dbReference type="Gene3D" id="3.30.160.60">
    <property type="entry name" value="Classic Zinc Finger"/>
    <property type="match status" value="2"/>
</dbReference>
<proteinExistence type="predicted"/>
<dbReference type="PANTHER" id="PTHR14003">
    <property type="entry name" value="TRANSCRIPTIONAL REPRESSOR PROTEIN YY"/>
    <property type="match status" value="1"/>
</dbReference>
<feature type="region of interest" description="Disordered" evidence="6">
    <location>
        <begin position="1"/>
        <end position="22"/>
    </location>
</feature>
<dbReference type="Proteomes" id="UP000297245">
    <property type="component" value="Unassembled WGS sequence"/>
</dbReference>
<keyword evidence="1" id="KW-0479">Metal-binding</keyword>
<evidence type="ECO:0000313" key="9">
    <source>
        <dbReference type="Proteomes" id="UP000297245"/>
    </source>
</evidence>
<evidence type="ECO:0000256" key="5">
    <source>
        <dbReference type="PROSITE-ProRule" id="PRU00042"/>
    </source>
</evidence>
<evidence type="ECO:0000256" key="6">
    <source>
        <dbReference type="SAM" id="MobiDB-lite"/>
    </source>
</evidence>
<dbReference type="SUPFAM" id="SSF57667">
    <property type="entry name" value="beta-beta-alpha zinc fingers"/>
    <property type="match status" value="1"/>
</dbReference>
<dbReference type="GO" id="GO:0000981">
    <property type="term" value="F:DNA-binding transcription factor activity, RNA polymerase II-specific"/>
    <property type="evidence" value="ECO:0007669"/>
    <property type="project" value="TreeGrafter"/>
</dbReference>
<dbReference type="GO" id="GO:0005667">
    <property type="term" value="C:transcription regulator complex"/>
    <property type="evidence" value="ECO:0007669"/>
    <property type="project" value="TreeGrafter"/>
</dbReference>
<sequence length="199" mass="21672">MTPRATGILQKSSDRSSQGVLESSNIIVSSNSTTEFQKDSFQLDELSGSDGDNKKHRCPRCYKCFNRPSSLQIHMTTHNGSTPYHCPYPGCGRMFSVNSNMRRHYRLGHQLDIHTSSSAGHHRSTRQVPIGQKGISVTQSQFMGNGSGISKIGLPVTQSQSQSQSVGNGSGNSHTVGLPVTQFQFQSQSMGNESDYGSE</sequence>
<evidence type="ECO:0000259" key="7">
    <source>
        <dbReference type="PROSITE" id="PS50157"/>
    </source>
</evidence>
<dbReference type="Pfam" id="PF00096">
    <property type="entry name" value="zf-C2H2"/>
    <property type="match status" value="2"/>
</dbReference>
<dbReference type="GO" id="GO:0031519">
    <property type="term" value="C:PcG protein complex"/>
    <property type="evidence" value="ECO:0007669"/>
    <property type="project" value="TreeGrafter"/>
</dbReference>
<dbReference type="PANTHER" id="PTHR14003:SF20">
    <property type="entry name" value="FINGER DOMAIN PROTEIN, PUTATIVE (AFU_ORTHOLOGUE AFUA_4G10380)-RELATED"/>
    <property type="match status" value="1"/>
</dbReference>